<accession>A0ABV9LI18</accession>
<comment type="caution">
    <text evidence="1">The sequence shown here is derived from an EMBL/GenBank/DDBJ whole genome shotgun (WGS) entry which is preliminary data.</text>
</comment>
<dbReference type="SUPFAM" id="SSF51905">
    <property type="entry name" value="FAD/NAD(P)-binding domain"/>
    <property type="match status" value="1"/>
</dbReference>
<organism evidence="1 2">
    <name type="scientific">Geodermatophilus arenarius</name>
    <dbReference type="NCBI Taxonomy" id="1137990"/>
    <lineage>
        <taxon>Bacteria</taxon>
        <taxon>Bacillati</taxon>
        <taxon>Actinomycetota</taxon>
        <taxon>Actinomycetes</taxon>
        <taxon>Geodermatophilales</taxon>
        <taxon>Geodermatophilaceae</taxon>
        <taxon>Geodermatophilus</taxon>
    </lineage>
</organism>
<dbReference type="PANTHER" id="PTHR21197:SF0">
    <property type="entry name" value="UDP-GALACTOPYRANOSE MUTASE"/>
    <property type="match status" value="1"/>
</dbReference>
<dbReference type="RefSeq" id="WP_387988521.1">
    <property type="nucleotide sequence ID" value="NZ_JBHSGR010000009.1"/>
</dbReference>
<dbReference type="Proteomes" id="UP001596025">
    <property type="component" value="Unassembled WGS sequence"/>
</dbReference>
<name>A0ABV9LI18_9ACTN</name>
<dbReference type="InterPro" id="IPR036188">
    <property type="entry name" value="FAD/NAD-bd_sf"/>
</dbReference>
<dbReference type="EMBL" id="JBHSGR010000009">
    <property type="protein sequence ID" value="MFC4693803.1"/>
    <property type="molecule type" value="Genomic_DNA"/>
</dbReference>
<evidence type="ECO:0000313" key="1">
    <source>
        <dbReference type="EMBL" id="MFC4693803.1"/>
    </source>
</evidence>
<reference evidence="2" key="1">
    <citation type="journal article" date="2019" name="Int. J. Syst. Evol. Microbiol.">
        <title>The Global Catalogue of Microorganisms (GCM) 10K type strain sequencing project: providing services to taxonomists for standard genome sequencing and annotation.</title>
        <authorList>
            <consortium name="The Broad Institute Genomics Platform"/>
            <consortium name="The Broad Institute Genome Sequencing Center for Infectious Disease"/>
            <person name="Wu L."/>
            <person name="Ma J."/>
        </authorList>
    </citation>
    <scope>NUCLEOTIDE SEQUENCE [LARGE SCALE GENOMIC DNA]</scope>
    <source>
        <strain evidence="2">CCUG 62763</strain>
    </source>
</reference>
<keyword evidence="2" id="KW-1185">Reference proteome</keyword>
<dbReference type="Gene3D" id="3.50.50.60">
    <property type="entry name" value="FAD/NAD(P)-binding domain"/>
    <property type="match status" value="1"/>
</dbReference>
<proteinExistence type="predicted"/>
<gene>
    <name evidence="1" type="ORF">ACFO3M_10445</name>
</gene>
<sequence length="444" mass="48838">MSPRRGDSSTRDAIVLGAGISGLVSASVLLGQGAQDVVVLDEYEHVGGNHIDRSIGEYTFDIGSLIFQDDSPLLAHFPEILPRYVPIGPSWARLNPQGVVTHYPFSISDDVLAAGPVECLRMGASAVAGRLGRRRQRNVRDFTEHLLGIRFVERSGLGYYMERLCGLPPEEIDLEFAHNRLAWLAEQASPVNLIRRVVRSRTGSPEPPSHNRQLARPREGYGYLYEPAVRSLEDRGVSFRLGVVLRAVRRLGDVFEVETDDGVLRTRRLVSTVPVERALALCGLQTPGRAALPTVTLVSLFFSFEGDRGFGPSILYNFSREGAWKRVTVYSDFYGRAGGREFFTAEVIGERVGDSVERAERDFLDHTQANGLLTGDLRLEGGNVLQNAYPIYTHGSGDRAREGVRALRAFGLESLGRQGAFQYQPTARASTLEAEAALRRPAGA</sequence>
<dbReference type="PANTHER" id="PTHR21197">
    <property type="entry name" value="UDP-GALACTOPYRANOSE MUTASE"/>
    <property type="match status" value="1"/>
</dbReference>
<evidence type="ECO:0000313" key="2">
    <source>
        <dbReference type="Proteomes" id="UP001596025"/>
    </source>
</evidence>
<dbReference type="Pfam" id="PF13450">
    <property type="entry name" value="NAD_binding_8"/>
    <property type="match status" value="1"/>
</dbReference>
<protein>
    <submittedName>
        <fullName evidence="1">NAD(P)-binding protein</fullName>
    </submittedName>
</protein>